<dbReference type="HOGENOM" id="CLU_030571_1_1_1"/>
<reference evidence="6 7" key="2">
    <citation type="journal article" date="2013" name="PLoS Genet.">
        <title>Comparative genome structure, secondary metabolite, and effector coding capacity across Cochliobolus pathogens.</title>
        <authorList>
            <person name="Condon B.J."/>
            <person name="Leng Y."/>
            <person name="Wu D."/>
            <person name="Bushley K.E."/>
            <person name="Ohm R.A."/>
            <person name="Otillar R."/>
            <person name="Martin J."/>
            <person name="Schackwitz W."/>
            <person name="Grimwood J."/>
            <person name="MohdZainudin N."/>
            <person name="Xue C."/>
            <person name="Wang R."/>
            <person name="Manning V.A."/>
            <person name="Dhillon B."/>
            <person name="Tu Z.J."/>
            <person name="Steffenson B.J."/>
            <person name="Salamov A."/>
            <person name="Sun H."/>
            <person name="Lowry S."/>
            <person name="LaButti K."/>
            <person name="Han J."/>
            <person name="Copeland A."/>
            <person name="Lindquist E."/>
            <person name="Barry K."/>
            <person name="Schmutz J."/>
            <person name="Baker S.E."/>
            <person name="Ciuffetti L.M."/>
            <person name="Grigoriev I.V."/>
            <person name="Zhong S."/>
            <person name="Turgeon B.G."/>
        </authorList>
    </citation>
    <scope>NUCLEOTIDE SEQUENCE [LARGE SCALE GENOMIC DNA]</scope>
    <source>
        <strain evidence="7">28A</strain>
    </source>
</reference>
<proteinExistence type="inferred from homology"/>
<evidence type="ECO:0000256" key="1">
    <source>
        <dbReference type="ARBA" id="ARBA00007749"/>
    </source>
</evidence>
<dbReference type="CDD" id="cd07730">
    <property type="entry name" value="metallo-hydrolase-like_MBL-fold"/>
    <property type="match status" value="1"/>
</dbReference>
<accession>R0IVU8</accession>
<evidence type="ECO:0000256" key="2">
    <source>
        <dbReference type="ARBA" id="ARBA00022723"/>
    </source>
</evidence>
<reference evidence="6 7" key="1">
    <citation type="journal article" date="2012" name="PLoS Pathog.">
        <title>Diverse lifestyles and strategies of plant pathogenesis encoded in the genomes of eighteen Dothideomycetes fungi.</title>
        <authorList>
            <person name="Ohm R.A."/>
            <person name="Feau N."/>
            <person name="Henrissat B."/>
            <person name="Schoch C.L."/>
            <person name="Horwitz B.A."/>
            <person name="Barry K.W."/>
            <person name="Condon B.J."/>
            <person name="Copeland A.C."/>
            <person name="Dhillon B."/>
            <person name="Glaser F."/>
            <person name="Hesse C.N."/>
            <person name="Kosti I."/>
            <person name="LaButti K."/>
            <person name="Lindquist E.A."/>
            <person name="Lucas S."/>
            <person name="Salamov A.A."/>
            <person name="Bradshaw R.E."/>
            <person name="Ciuffetti L."/>
            <person name="Hamelin R.C."/>
            <person name="Kema G.H.J."/>
            <person name="Lawrence C."/>
            <person name="Scott J.A."/>
            <person name="Spatafora J.W."/>
            <person name="Turgeon B.G."/>
            <person name="de Wit P.J.G.M."/>
            <person name="Zhong S."/>
            <person name="Goodwin S.B."/>
            <person name="Grigoriev I.V."/>
        </authorList>
    </citation>
    <scope>NUCLEOTIDE SEQUENCE [LARGE SCALE GENOMIC DNA]</scope>
    <source>
        <strain evidence="7">28A</strain>
    </source>
</reference>
<sequence length="310" mass="34015">MGLAKAALPCTEASVSLALLDGGSFIGDLSMMHAGQKGTFRMYNWAFYIAHKGRHILWDLGLDGDRSCYTPWVNKVLDGCNHVGPRRSIVQQLCERGVAAKDIDTILFSHAHWDHCRPISDVFPNAKAYFGPGTKAACEPGHWKDASLQWDGRFFDPDHATEDWEELQGPWKPFGTFERALDYFGDGSFWVLDAPGHMPGNMAAAARLQDGAWVVLGSDCCHSRDLLEGRHAIAHFPGPGAKPVSLHTDVVSAKDTMSRLKALETDHGAHIALAHDATWLKEGIDGVLMSLLDDKMKAAAREKIVFDGIP</sequence>
<dbReference type="STRING" id="671987.R0IVU8"/>
<dbReference type="AlphaFoldDB" id="R0IVU8"/>
<dbReference type="InterPro" id="IPR001279">
    <property type="entry name" value="Metallo-B-lactamas"/>
</dbReference>
<dbReference type="PANTHER" id="PTHR42978:SF4">
    <property type="entry name" value="METALLO-BETA-LACTAMASE DOMAIN-CONTAINING PROTEIN"/>
    <property type="match status" value="1"/>
</dbReference>
<dbReference type="eggNOG" id="ENOG502QVU5">
    <property type="taxonomic scope" value="Eukaryota"/>
</dbReference>
<dbReference type="Proteomes" id="UP000016935">
    <property type="component" value="Unassembled WGS sequence"/>
</dbReference>
<evidence type="ECO:0000313" key="6">
    <source>
        <dbReference type="EMBL" id="EOA88726.1"/>
    </source>
</evidence>
<evidence type="ECO:0000313" key="7">
    <source>
        <dbReference type="Proteomes" id="UP000016935"/>
    </source>
</evidence>
<dbReference type="PANTHER" id="PTHR42978">
    <property type="entry name" value="QUORUM-QUENCHING LACTONASE YTNP-RELATED-RELATED"/>
    <property type="match status" value="1"/>
</dbReference>
<dbReference type="EMBL" id="KB908526">
    <property type="protein sequence ID" value="EOA88726.1"/>
    <property type="molecule type" value="Genomic_DNA"/>
</dbReference>
<dbReference type="SUPFAM" id="SSF56281">
    <property type="entry name" value="Metallo-hydrolase/oxidoreductase"/>
    <property type="match status" value="1"/>
</dbReference>
<dbReference type="OrthoDB" id="10250730at2759"/>
<keyword evidence="4" id="KW-0862">Zinc</keyword>
<protein>
    <recommendedName>
        <fullName evidence="5">Metallo-beta-lactamase domain-containing protein</fullName>
    </recommendedName>
</protein>
<name>R0IVU8_EXST2</name>
<dbReference type="InterPro" id="IPR036866">
    <property type="entry name" value="RibonucZ/Hydroxyglut_hydro"/>
</dbReference>
<dbReference type="SMART" id="SM00849">
    <property type="entry name" value="Lactamase_B"/>
    <property type="match status" value="1"/>
</dbReference>
<dbReference type="InterPro" id="IPR051013">
    <property type="entry name" value="MBL_superfamily_lactonases"/>
</dbReference>
<feature type="domain" description="Metallo-beta-lactamase" evidence="5">
    <location>
        <begin position="43"/>
        <end position="275"/>
    </location>
</feature>
<keyword evidence="7" id="KW-1185">Reference proteome</keyword>
<dbReference type="GO" id="GO:0046872">
    <property type="term" value="F:metal ion binding"/>
    <property type="evidence" value="ECO:0007669"/>
    <property type="project" value="UniProtKB-KW"/>
</dbReference>
<dbReference type="GO" id="GO:0016787">
    <property type="term" value="F:hydrolase activity"/>
    <property type="evidence" value="ECO:0007669"/>
    <property type="project" value="UniProtKB-KW"/>
</dbReference>
<dbReference type="Gene3D" id="3.60.15.10">
    <property type="entry name" value="Ribonuclease Z/Hydroxyacylglutathione hydrolase-like"/>
    <property type="match status" value="1"/>
</dbReference>
<gene>
    <name evidence="6" type="ORF">SETTUDRAFT_46347</name>
</gene>
<evidence type="ECO:0000259" key="5">
    <source>
        <dbReference type="SMART" id="SM00849"/>
    </source>
</evidence>
<keyword evidence="3" id="KW-0378">Hydrolase</keyword>
<organism evidence="6 7">
    <name type="scientific">Exserohilum turcicum (strain 28A)</name>
    <name type="common">Northern leaf blight fungus</name>
    <name type="synonym">Setosphaeria turcica</name>
    <dbReference type="NCBI Taxonomy" id="671987"/>
    <lineage>
        <taxon>Eukaryota</taxon>
        <taxon>Fungi</taxon>
        <taxon>Dikarya</taxon>
        <taxon>Ascomycota</taxon>
        <taxon>Pezizomycotina</taxon>
        <taxon>Dothideomycetes</taxon>
        <taxon>Pleosporomycetidae</taxon>
        <taxon>Pleosporales</taxon>
        <taxon>Pleosporineae</taxon>
        <taxon>Pleosporaceae</taxon>
        <taxon>Exserohilum</taxon>
    </lineage>
</organism>
<evidence type="ECO:0000256" key="3">
    <source>
        <dbReference type="ARBA" id="ARBA00022801"/>
    </source>
</evidence>
<dbReference type="Pfam" id="PF00753">
    <property type="entry name" value="Lactamase_B"/>
    <property type="match status" value="1"/>
</dbReference>
<dbReference type="RefSeq" id="XP_008023350.1">
    <property type="nucleotide sequence ID" value="XM_008025159.1"/>
</dbReference>
<evidence type="ECO:0000256" key="4">
    <source>
        <dbReference type="ARBA" id="ARBA00022833"/>
    </source>
</evidence>
<keyword evidence="2" id="KW-0479">Metal-binding</keyword>
<dbReference type="GeneID" id="19405045"/>
<comment type="similarity">
    <text evidence="1">Belongs to the metallo-beta-lactamase superfamily.</text>
</comment>